<dbReference type="HOGENOM" id="CLU_3222216_0_0_10"/>
<reference evidence="1 2" key="1">
    <citation type="submission" date="2009-01" db="EMBL/GenBank/DDBJ databases">
        <authorList>
            <person name="Qin X."/>
            <person name="Bachman B."/>
            <person name="Battles P."/>
            <person name="Bell A."/>
            <person name="Bess C."/>
            <person name="Bickham C."/>
            <person name="Chaboub L."/>
            <person name="Chen D."/>
            <person name="Coyle M."/>
            <person name="Deiros D.R."/>
            <person name="Dinh H."/>
            <person name="Forbes L."/>
            <person name="Fowler G."/>
            <person name="Francisco L."/>
            <person name="Fu Q."/>
            <person name="Gubbala S."/>
            <person name="Hale W."/>
            <person name="Han Y."/>
            <person name="Hemphill L."/>
            <person name="Highlander S.K."/>
            <person name="Hirani K."/>
            <person name="Hogues M."/>
            <person name="Jackson L."/>
            <person name="Jakkamsetti A."/>
            <person name="Javaid M."/>
            <person name="Jiang H."/>
            <person name="Korchina V."/>
            <person name="Kovar C."/>
            <person name="Lara F."/>
            <person name="Lee S."/>
            <person name="Mata R."/>
            <person name="Mathew T."/>
            <person name="Moen C."/>
            <person name="Morales K."/>
            <person name="Munidasa M."/>
            <person name="Nazareth L."/>
            <person name="Ngo R."/>
            <person name="Nguyen L."/>
            <person name="Okwuonu G."/>
            <person name="Ongeri F."/>
            <person name="Patil S."/>
            <person name="Petrosino J."/>
            <person name="Pham C."/>
            <person name="Pham P."/>
            <person name="Pu L.-L."/>
            <person name="Puazo M."/>
            <person name="Raj R."/>
            <person name="Reid J."/>
            <person name="Rouhana J."/>
            <person name="Saada N."/>
            <person name="Shang Y."/>
            <person name="Simmons D."/>
            <person name="Thornton R."/>
            <person name="Warren J."/>
            <person name="Weissenberger G."/>
            <person name="Zhang J."/>
            <person name="Zhang L."/>
            <person name="Zhou C."/>
            <person name="Zhu D."/>
            <person name="Muzny D."/>
            <person name="Worley K."/>
            <person name="Gibbs R."/>
        </authorList>
    </citation>
    <scope>NUCLEOTIDE SEQUENCE [LARGE SCALE GENOMIC DNA]</scope>
    <source>
        <strain evidence="1 2">ATCC 33300</strain>
    </source>
</reference>
<protein>
    <submittedName>
        <fullName evidence="1">Uncharacterized protein</fullName>
    </submittedName>
</protein>
<proteinExistence type="predicted"/>
<evidence type="ECO:0000313" key="2">
    <source>
        <dbReference type="Proteomes" id="UP000006241"/>
    </source>
</evidence>
<name>C2G3I1_SPHSI</name>
<gene>
    <name evidence="1" type="ORF">HMPREF0765_4137</name>
</gene>
<comment type="caution">
    <text evidence="1">The sequence shown here is derived from an EMBL/GenBank/DDBJ whole genome shotgun (WGS) entry which is preliminary data.</text>
</comment>
<evidence type="ECO:0000313" key="1">
    <source>
        <dbReference type="EMBL" id="EEI90186.1"/>
    </source>
</evidence>
<accession>C2G3I1</accession>
<dbReference type="Proteomes" id="UP000006241">
    <property type="component" value="Unassembled WGS sequence"/>
</dbReference>
<dbReference type="EMBL" id="ACHB01000092">
    <property type="protein sequence ID" value="EEI90186.1"/>
    <property type="molecule type" value="Genomic_DNA"/>
</dbReference>
<sequence length="44" mass="5311">MVLKFYAFGFCVYKWKLYKILSFLRRDVRKGREVDQTGYAVPFA</sequence>
<dbReference type="AlphaFoldDB" id="C2G3I1"/>
<organism evidence="1 2">
    <name type="scientific">Sphingobacterium spiritivorum ATCC 33300</name>
    <dbReference type="NCBI Taxonomy" id="525372"/>
    <lineage>
        <taxon>Bacteria</taxon>
        <taxon>Pseudomonadati</taxon>
        <taxon>Bacteroidota</taxon>
        <taxon>Sphingobacteriia</taxon>
        <taxon>Sphingobacteriales</taxon>
        <taxon>Sphingobacteriaceae</taxon>
        <taxon>Sphingobacterium</taxon>
    </lineage>
</organism>